<organism evidence="6 7">
    <name type="scientific">Teratosphaeria nubilosa</name>
    <dbReference type="NCBI Taxonomy" id="161662"/>
    <lineage>
        <taxon>Eukaryota</taxon>
        <taxon>Fungi</taxon>
        <taxon>Dikarya</taxon>
        <taxon>Ascomycota</taxon>
        <taxon>Pezizomycotina</taxon>
        <taxon>Dothideomycetes</taxon>
        <taxon>Dothideomycetidae</taxon>
        <taxon>Mycosphaerellales</taxon>
        <taxon>Teratosphaeriaceae</taxon>
        <taxon>Teratosphaeria</taxon>
    </lineage>
</organism>
<dbReference type="PANTHER" id="PTHR46072:SF2">
    <property type="entry name" value="AMIDASE (EUROFUNG)"/>
    <property type="match status" value="1"/>
</dbReference>
<evidence type="ECO:0000256" key="1">
    <source>
        <dbReference type="ARBA" id="ARBA00001311"/>
    </source>
</evidence>
<reference evidence="6" key="1">
    <citation type="journal article" date="2020" name="Stud. Mycol.">
        <title>101 Dothideomycetes genomes: a test case for predicting lifestyles and emergence of pathogens.</title>
        <authorList>
            <person name="Haridas S."/>
            <person name="Albert R."/>
            <person name="Binder M."/>
            <person name="Bloem J."/>
            <person name="Labutti K."/>
            <person name="Salamov A."/>
            <person name="Andreopoulos B."/>
            <person name="Baker S."/>
            <person name="Barry K."/>
            <person name="Bills G."/>
            <person name="Bluhm B."/>
            <person name="Cannon C."/>
            <person name="Castanera R."/>
            <person name="Culley D."/>
            <person name="Daum C."/>
            <person name="Ezra D."/>
            <person name="Gonzalez J."/>
            <person name="Henrissat B."/>
            <person name="Kuo A."/>
            <person name="Liang C."/>
            <person name="Lipzen A."/>
            <person name="Lutzoni F."/>
            <person name="Magnuson J."/>
            <person name="Mondo S."/>
            <person name="Nolan M."/>
            <person name="Ohm R."/>
            <person name="Pangilinan J."/>
            <person name="Park H.-J."/>
            <person name="Ramirez L."/>
            <person name="Alfaro M."/>
            <person name="Sun H."/>
            <person name="Tritt A."/>
            <person name="Yoshinaga Y."/>
            <person name="Zwiers L.-H."/>
            <person name="Turgeon B."/>
            <person name="Goodwin S."/>
            <person name="Spatafora J."/>
            <person name="Crous P."/>
            <person name="Grigoriev I."/>
        </authorList>
    </citation>
    <scope>NUCLEOTIDE SEQUENCE</scope>
    <source>
        <strain evidence="6">CBS 116005</strain>
    </source>
</reference>
<dbReference type="PROSITE" id="PS00571">
    <property type="entry name" value="AMIDASES"/>
    <property type="match status" value="1"/>
</dbReference>
<dbReference type="Proteomes" id="UP000799436">
    <property type="component" value="Unassembled WGS sequence"/>
</dbReference>
<evidence type="ECO:0000256" key="3">
    <source>
        <dbReference type="ARBA" id="ARBA00012922"/>
    </source>
</evidence>
<dbReference type="InterPro" id="IPR020556">
    <property type="entry name" value="Amidase_CS"/>
</dbReference>
<feature type="non-terminal residue" evidence="6">
    <location>
        <position position="369"/>
    </location>
</feature>
<name>A0A6G1L5R5_9PEZI</name>
<feature type="domain" description="Amidase" evidence="5">
    <location>
        <begin position="73"/>
        <end position="367"/>
    </location>
</feature>
<comment type="catalytic activity">
    <reaction evidence="1">
        <text>a monocarboxylic acid amide + H2O = a monocarboxylate + NH4(+)</text>
        <dbReference type="Rhea" id="RHEA:12020"/>
        <dbReference type="ChEBI" id="CHEBI:15377"/>
        <dbReference type="ChEBI" id="CHEBI:28938"/>
        <dbReference type="ChEBI" id="CHEBI:35757"/>
        <dbReference type="ChEBI" id="CHEBI:83628"/>
        <dbReference type="EC" id="3.5.1.4"/>
    </reaction>
</comment>
<comment type="similarity">
    <text evidence="2">Belongs to the amidase family.</text>
</comment>
<evidence type="ECO:0000256" key="2">
    <source>
        <dbReference type="ARBA" id="ARBA00009199"/>
    </source>
</evidence>
<dbReference type="AlphaFoldDB" id="A0A6G1L5R5"/>
<dbReference type="Gene3D" id="3.90.1300.10">
    <property type="entry name" value="Amidase signature (AS) domain"/>
    <property type="match status" value="1"/>
</dbReference>
<dbReference type="SUPFAM" id="SSF75304">
    <property type="entry name" value="Amidase signature (AS) enzymes"/>
    <property type="match status" value="1"/>
</dbReference>
<dbReference type="OrthoDB" id="6428749at2759"/>
<dbReference type="Pfam" id="PF01425">
    <property type="entry name" value="Amidase"/>
    <property type="match status" value="1"/>
</dbReference>
<evidence type="ECO:0000313" key="6">
    <source>
        <dbReference type="EMBL" id="KAF2767932.1"/>
    </source>
</evidence>
<evidence type="ECO:0000259" key="5">
    <source>
        <dbReference type="Pfam" id="PF01425"/>
    </source>
</evidence>
<dbReference type="PANTHER" id="PTHR46072">
    <property type="entry name" value="AMIDASE-RELATED-RELATED"/>
    <property type="match status" value="1"/>
</dbReference>
<evidence type="ECO:0000256" key="4">
    <source>
        <dbReference type="ARBA" id="ARBA00022801"/>
    </source>
</evidence>
<dbReference type="EC" id="3.5.1.4" evidence="3"/>
<dbReference type="InterPro" id="IPR036928">
    <property type="entry name" value="AS_sf"/>
</dbReference>
<dbReference type="InterPro" id="IPR023631">
    <property type="entry name" value="Amidase_dom"/>
</dbReference>
<keyword evidence="7" id="KW-1185">Reference proteome</keyword>
<dbReference type="EMBL" id="ML995850">
    <property type="protein sequence ID" value="KAF2767932.1"/>
    <property type="molecule type" value="Genomic_DNA"/>
</dbReference>
<dbReference type="GO" id="GO:0004040">
    <property type="term" value="F:amidase activity"/>
    <property type="evidence" value="ECO:0007669"/>
    <property type="project" value="UniProtKB-EC"/>
</dbReference>
<proteinExistence type="inferred from homology"/>
<gene>
    <name evidence="6" type="ORF">EJ03DRAFT_315054</name>
</gene>
<accession>A0A6G1L5R5</accession>
<evidence type="ECO:0000313" key="7">
    <source>
        <dbReference type="Proteomes" id="UP000799436"/>
    </source>
</evidence>
<protein>
    <recommendedName>
        <fullName evidence="3">amidase</fullName>
        <ecNumber evidence="3">3.5.1.4</ecNumber>
    </recommendedName>
</protein>
<keyword evidence="4" id="KW-0378">Hydrolase</keyword>
<sequence length="369" mass="40403">MAWQQAGRKKREAITALLPESWRLPRIPSAEDVPNGYEFSKTVLTEREIHITEKYTARTLLQALSSGSLSAVETINAFCHRATIAHQLTNCLSEVMFVSAQNQAKELDQYYQAHGKPIGPLHGLPISLKDQFRVEGTDTSLGYVSWLGKTETAESESWLVTKLRSLGAIFYCKTNVPTSLMAVETNNNIIGYTANALDRRLSSGGSSGGEASLLAMRGSIIGLGSDVGASIRQPCAYSDLVGLKPSSGRMPYLRVANSMEGQQIVPSVLGPMAHTIEDLRLLFKTVLQLEPWKEDPSCLPIPWQSSAEAEAHRRIAAKTLKFGVLRSDGVVRPHPPVLRAMDEAVAALRANGIHTIDWHPPPHTEAFQI</sequence>